<dbReference type="Proteomes" id="UP000007151">
    <property type="component" value="Unassembled WGS sequence"/>
</dbReference>
<name>A0A212FM64_DANPL</name>
<dbReference type="EMBL" id="AGBW02007655">
    <property type="protein sequence ID" value="OWR54817.1"/>
    <property type="molecule type" value="Genomic_DNA"/>
</dbReference>
<protein>
    <submittedName>
        <fullName evidence="1">Uncharacterized protein</fullName>
    </submittedName>
</protein>
<comment type="caution">
    <text evidence="1">The sequence shown here is derived from an EMBL/GenBank/DDBJ whole genome shotgun (WGS) entry which is preliminary data.</text>
</comment>
<dbReference type="AlphaFoldDB" id="A0A212FM64"/>
<accession>A0A212FM64</accession>
<organism evidence="1 2">
    <name type="scientific">Danaus plexippus plexippus</name>
    <dbReference type="NCBI Taxonomy" id="278856"/>
    <lineage>
        <taxon>Eukaryota</taxon>
        <taxon>Metazoa</taxon>
        <taxon>Ecdysozoa</taxon>
        <taxon>Arthropoda</taxon>
        <taxon>Hexapoda</taxon>
        <taxon>Insecta</taxon>
        <taxon>Pterygota</taxon>
        <taxon>Neoptera</taxon>
        <taxon>Endopterygota</taxon>
        <taxon>Lepidoptera</taxon>
        <taxon>Glossata</taxon>
        <taxon>Ditrysia</taxon>
        <taxon>Papilionoidea</taxon>
        <taxon>Nymphalidae</taxon>
        <taxon>Danainae</taxon>
        <taxon>Danaini</taxon>
        <taxon>Danaina</taxon>
        <taxon>Danaus</taxon>
        <taxon>Danaus</taxon>
    </lineage>
</organism>
<sequence length="125" mass="14290">MRAVLLFLLPYIFLVNSQDDVAVSDNSTNTFDAVSYLFSLVLNLLQEKPEMLERDDVTVFTEDRSYDRKEYDDTSVSDNGVRMFPESNAPSFVGVYQATFGLTPQEVAEQVLKVEKLLEEHNKIQ</sequence>
<dbReference type="OrthoDB" id="7468259at2759"/>
<proteinExistence type="predicted"/>
<evidence type="ECO:0000313" key="1">
    <source>
        <dbReference type="EMBL" id="OWR54817.1"/>
    </source>
</evidence>
<dbReference type="KEGG" id="dpl:KGM_212728"/>
<gene>
    <name evidence="1" type="ORF">KGM_212728</name>
</gene>
<evidence type="ECO:0000313" key="2">
    <source>
        <dbReference type="Proteomes" id="UP000007151"/>
    </source>
</evidence>
<reference evidence="1 2" key="1">
    <citation type="journal article" date="2011" name="Cell">
        <title>The monarch butterfly genome yields insights into long-distance migration.</title>
        <authorList>
            <person name="Zhan S."/>
            <person name="Merlin C."/>
            <person name="Boore J.L."/>
            <person name="Reppert S.M."/>
        </authorList>
    </citation>
    <scope>NUCLEOTIDE SEQUENCE [LARGE SCALE GENOMIC DNA]</scope>
    <source>
        <strain evidence="1">F-2</strain>
    </source>
</reference>
<dbReference type="eggNOG" id="ENOG502T7Q2">
    <property type="taxonomic scope" value="Eukaryota"/>
</dbReference>
<keyword evidence="2" id="KW-1185">Reference proteome</keyword>